<dbReference type="HOGENOM" id="CLU_281902_0_0_1"/>
<feature type="domain" description="SPK" evidence="2">
    <location>
        <begin position="653"/>
        <end position="734"/>
    </location>
</feature>
<organism evidence="4">
    <name type="scientific">Caenorhabditis brenneri</name>
    <name type="common">Nematode worm</name>
    <dbReference type="NCBI Taxonomy" id="135651"/>
    <lineage>
        <taxon>Eukaryota</taxon>
        <taxon>Metazoa</taxon>
        <taxon>Ecdysozoa</taxon>
        <taxon>Nematoda</taxon>
        <taxon>Chromadorea</taxon>
        <taxon>Rhabditida</taxon>
        <taxon>Rhabditina</taxon>
        <taxon>Rhabditomorpha</taxon>
        <taxon>Rhabditoidea</taxon>
        <taxon>Rhabditidae</taxon>
        <taxon>Peloderinae</taxon>
        <taxon>Caenorhabditis</taxon>
    </lineage>
</organism>
<dbReference type="InParanoid" id="G0MU63"/>
<proteinExistence type="predicted"/>
<dbReference type="InterPro" id="IPR006570">
    <property type="entry name" value="SPK_dom"/>
</dbReference>
<dbReference type="Proteomes" id="UP000008068">
    <property type="component" value="Unassembled WGS sequence"/>
</dbReference>
<evidence type="ECO:0000313" key="4">
    <source>
        <dbReference type="Proteomes" id="UP000008068"/>
    </source>
</evidence>
<dbReference type="EMBL" id="GL379812">
    <property type="protein sequence ID" value="EGT44136.1"/>
    <property type="molecule type" value="Genomic_DNA"/>
</dbReference>
<feature type="compositionally biased region" description="Low complexity" evidence="1">
    <location>
        <begin position="948"/>
        <end position="967"/>
    </location>
</feature>
<reference evidence="4" key="1">
    <citation type="submission" date="2011-07" db="EMBL/GenBank/DDBJ databases">
        <authorList>
            <consortium name="Caenorhabditis brenneri Sequencing and Analysis Consortium"/>
            <person name="Wilson R.K."/>
        </authorList>
    </citation>
    <scope>NUCLEOTIDE SEQUENCE [LARGE SCALE GENOMIC DNA]</scope>
    <source>
        <strain evidence="4">PB2801</strain>
    </source>
</reference>
<sequence>MTHAEAFQLAMNFVQDEFGKHPNEFISLGKIWGDIEEFLVDGGFEENFFQLKDFCTYLWKQTPDKKSQQLRVNAIYRLQLSVPKFFHKHFINLGSAVFNSKGCIVEYLDGLLILGEPHDAVISKFLVSNLTKIEGMNTREEMILAFIESRKNFGPKDKQYLAERFDQVSLKLRTNRRISEKNRDRIQQIIRFFARNEAATSSDSLTAIDVALPPEFCYPSLENHHLNKYELSDYLCFLESFALQTISPVTHAETASAYKEFRKNAEFRVENISQKIPVFNEAISEVSEFSRVSIIRMLFITQTPCIFSISDLGYKGNELLLDKTNRVVMFRPKNVNVYLERESFSKNRTCEQINLNPLPWSVQEIDDLFQFIRVESEGTDDHLNLTLLCRSYMTSRNTNRRIEQLYSKAYEYLSTEYYDMGRGINFTQKLSILYKLKIMLNTSFINNCLKTRAIFQLSRRKELVFASCSGTLIGKFDEKESTNLTLIQLNLLEIIRCLSLRTMKILSNAKIVQVYRTANPGLLFQSPILHETINIVRNLFESFNECSLFSRMHMLYVTQTDVSNEFKQQLNRFDVNFVLKKITGYTADHICVNFDRMNSSWIEEVETTDSNHSTKERQVNPMFDILYFPRNNINQEIMECLKILGKISLGTFTNEQIFEVLQNKTAGIYNRREFNDAIEQFKSNIELSDHLGPFTQLRLLFMTRSPVSETFLQKWGQKYDIQVDNQNVILKFKAVVCLILNRNDGIRMEEYKSQEPVLSPSASNSVIHSEDVHHEQSFDDHMGEARPVTEDIKPEQPEGSDQQSQISSQNSQQSGTDQNIRRVSPEKQHPRPAEPSANVSELLGKQKTRRDEIRRPDVEVVKVEEPDDYATTAVNSTPSSASSGTSSSRQNPSVRFGPTGLNTAKYSSLKRCGSSNNQVEAKKLKSGPSNAESRQTISEEEGINSDEQTSNQSSQSTSTPEDPTSSTAPLPHTSAKNILFTLRTSVAVLRMTEFSEFEDRITETIKNIREDNVLIETVISTLGRTLSMVAYPLKMTKKESDSMLVSKALNVLIHVSFGLKRHFADFPALSAIVAEIEKAEKSVEGSDKRISIEEVKLALQNWIMVLGDSS</sequence>
<protein>
    <recommendedName>
        <fullName evidence="2">SPK domain-containing protein</fullName>
    </recommendedName>
</protein>
<evidence type="ECO:0000313" key="3">
    <source>
        <dbReference type="EMBL" id="EGT44136.1"/>
    </source>
</evidence>
<dbReference type="PANTHER" id="PTHR23362">
    <property type="entry name" value="L-PLASTIN-RELATED"/>
    <property type="match status" value="1"/>
</dbReference>
<dbReference type="InterPro" id="IPR053315">
    <property type="entry name" value="Peptidase_C14A"/>
</dbReference>
<name>G0MU63_CAEBE</name>
<feature type="compositionally biased region" description="Low complexity" evidence="1">
    <location>
        <begin position="800"/>
        <end position="814"/>
    </location>
</feature>
<feature type="domain" description="SPK" evidence="2">
    <location>
        <begin position="236"/>
        <end position="335"/>
    </location>
</feature>
<feature type="compositionally biased region" description="Basic and acidic residues" evidence="1">
    <location>
        <begin position="819"/>
        <end position="832"/>
    </location>
</feature>
<evidence type="ECO:0000256" key="1">
    <source>
        <dbReference type="SAM" id="MobiDB-lite"/>
    </source>
</evidence>
<evidence type="ECO:0000259" key="2">
    <source>
        <dbReference type="Pfam" id="PF04435"/>
    </source>
</evidence>
<dbReference type="AlphaFoldDB" id="G0MU63"/>
<feature type="compositionally biased region" description="Low complexity" evidence="1">
    <location>
        <begin position="870"/>
        <end position="888"/>
    </location>
</feature>
<keyword evidence="4" id="KW-1185">Reference proteome</keyword>
<feature type="compositionally biased region" description="Basic and acidic residues" evidence="1">
    <location>
        <begin position="849"/>
        <end position="864"/>
    </location>
</feature>
<feature type="compositionally biased region" description="Polar residues" evidence="1">
    <location>
        <begin position="927"/>
        <end position="936"/>
    </location>
</feature>
<gene>
    <name evidence="3" type="ORF">CAEBREN_19961</name>
</gene>
<dbReference type="Pfam" id="PF04435">
    <property type="entry name" value="SPK"/>
    <property type="match status" value="2"/>
</dbReference>
<dbReference type="PANTHER" id="PTHR23362:SF8">
    <property type="entry name" value="SPK DOMAIN-CONTAINING PROTEIN"/>
    <property type="match status" value="1"/>
</dbReference>
<feature type="region of interest" description="Disordered" evidence="1">
    <location>
        <begin position="791"/>
        <end position="972"/>
    </location>
</feature>
<accession>G0MU63</accession>